<dbReference type="EMBL" id="KB200329">
    <property type="protein sequence ID" value="ESP02200.1"/>
    <property type="molecule type" value="Genomic_DNA"/>
</dbReference>
<dbReference type="Gene3D" id="1.25.40.490">
    <property type="match status" value="1"/>
</dbReference>
<evidence type="ECO:0000313" key="2">
    <source>
        <dbReference type="Proteomes" id="UP000030746"/>
    </source>
</evidence>
<dbReference type="OrthoDB" id="6429998at2759"/>
<organism evidence="1 2">
    <name type="scientific">Lottia gigantea</name>
    <name type="common">Giant owl limpet</name>
    <dbReference type="NCBI Taxonomy" id="225164"/>
    <lineage>
        <taxon>Eukaryota</taxon>
        <taxon>Metazoa</taxon>
        <taxon>Spiralia</taxon>
        <taxon>Lophotrochozoa</taxon>
        <taxon>Mollusca</taxon>
        <taxon>Gastropoda</taxon>
        <taxon>Patellogastropoda</taxon>
        <taxon>Lottioidea</taxon>
        <taxon>Lottiidae</taxon>
        <taxon>Lottia</taxon>
    </lineage>
</organism>
<reference evidence="1 2" key="1">
    <citation type="journal article" date="2013" name="Nature">
        <title>Insights into bilaterian evolution from three spiralian genomes.</title>
        <authorList>
            <person name="Simakov O."/>
            <person name="Marletaz F."/>
            <person name="Cho S.J."/>
            <person name="Edsinger-Gonzales E."/>
            <person name="Havlak P."/>
            <person name="Hellsten U."/>
            <person name="Kuo D.H."/>
            <person name="Larsson T."/>
            <person name="Lv J."/>
            <person name="Arendt D."/>
            <person name="Savage R."/>
            <person name="Osoegawa K."/>
            <person name="de Jong P."/>
            <person name="Grimwood J."/>
            <person name="Chapman J.A."/>
            <person name="Shapiro H."/>
            <person name="Aerts A."/>
            <person name="Otillar R.P."/>
            <person name="Terry A.Y."/>
            <person name="Boore J.L."/>
            <person name="Grigoriev I.V."/>
            <person name="Lindberg D.R."/>
            <person name="Seaver E.C."/>
            <person name="Weisblat D.A."/>
            <person name="Putnam N.H."/>
            <person name="Rokhsar D.S."/>
        </authorList>
    </citation>
    <scope>NUCLEOTIDE SEQUENCE [LARGE SCALE GENOMIC DNA]</scope>
</reference>
<dbReference type="GO" id="GO:0043240">
    <property type="term" value="C:Fanconi anaemia nuclear complex"/>
    <property type="evidence" value="ECO:0007669"/>
    <property type="project" value="InterPro"/>
</dbReference>
<dbReference type="RefSeq" id="XP_009047358.1">
    <property type="nucleotide sequence ID" value="XM_009049110.1"/>
</dbReference>
<dbReference type="HOGENOM" id="CLU_783655_0_0_1"/>
<dbReference type="CTD" id="20248343"/>
<name>V4CJ23_LOTGI</name>
<protein>
    <submittedName>
        <fullName evidence="1">Uncharacterized protein</fullName>
    </submittedName>
</protein>
<dbReference type="InterPro" id="IPR038505">
    <property type="entry name" value="FANCF_C_sf"/>
</dbReference>
<proteinExistence type="predicted"/>
<sequence length="354" mass="41708">MSFSTVLKNVYTFAQILSQSCTETVKHWDMKSINNAFNWASYCEQVYDHVKDKPLCDNLEKNLQEMTSLITPASCLTLDVESLGRASEILEEKLVLNTHLKLEMFEKMILQKSDKSVEKSRMAKKFHHLSMLSNTVEILGNMKREIDGDDSDKTTHIPQQSYILYNHFKQQAHIVSRTERYNNYVKSILTRLSEINGMGIIICLIAVYEEQRIVKPSTEDSNIYQLIFSWLQLLSNENPIMLLDIKKDILCNVAVGNVDFLNLYLQCLINWGNCMKPDYSHKYFPKLYLWRMETDWSNWDYKHLLEHFQYLCQFQIYLKNIVFSGLNKLIGNDCFTIWKDVMKDLQRRHYLDKG</sequence>
<dbReference type="OMA" id="LNWADYC"/>
<dbReference type="InterPro" id="IPR035428">
    <property type="entry name" value="FANCF"/>
</dbReference>
<dbReference type="STRING" id="225164.V4CJ23"/>
<dbReference type="AlphaFoldDB" id="V4CJ23"/>
<dbReference type="PANTHER" id="PTHR14449">
    <property type="entry name" value="FANCONI ANEMIA GROUP F PROTEIN FANCF"/>
    <property type="match status" value="1"/>
</dbReference>
<dbReference type="PANTHER" id="PTHR14449:SF2">
    <property type="entry name" value="FANCONI ANEMIA GROUP F PROTEIN"/>
    <property type="match status" value="1"/>
</dbReference>
<evidence type="ECO:0000313" key="1">
    <source>
        <dbReference type="EMBL" id="ESP02200.1"/>
    </source>
</evidence>
<dbReference type="KEGG" id="lgi:LOTGIDRAFT_230586"/>
<dbReference type="Pfam" id="PF11107">
    <property type="entry name" value="FANCF"/>
    <property type="match status" value="1"/>
</dbReference>
<keyword evidence="2" id="KW-1185">Reference proteome</keyword>
<gene>
    <name evidence="1" type="ORF">LOTGIDRAFT_230586</name>
</gene>
<dbReference type="GO" id="GO:0036297">
    <property type="term" value="P:interstrand cross-link repair"/>
    <property type="evidence" value="ECO:0007669"/>
    <property type="project" value="InterPro"/>
</dbReference>
<dbReference type="Proteomes" id="UP000030746">
    <property type="component" value="Unassembled WGS sequence"/>
</dbReference>
<dbReference type="GeneID" id="20248343"/>
<accession>V4CJ23</accession>